<organism evidence="2 3">
    <name type="scientific">Leadbettera azotonutricia (strain ATCC BAA-888 / DSM 13862 / ZAS-9)</name>
    <name type="common">Treponema azotonutricium</name>
    <dbReference type="NCBI Taxonomy" id="545695"/>
    <lineage>
        <taxon>Bacteria</taxon>
        <taxon>Pseudomonadati</taxon>
        <taxon>Spirochaetota</taxon>
        <taxon>Spirochaetia</taxon>
        <taxon>Spirochaetales</taxon>
        <taxon>Breznakiellaceae</taxon>
        <taxon>Leadbettera</taxon>
    </lineage>
</organism>
<dbReference type="RefSeq" id="WP_015710618.1">
    <property type="nucleotide sequence ID" value="NC_015577.1"/>
</dbReference>
<dbReference type="HOGENOM" id="CLU_082998_1_0_12"/>
<keyword evidence="2" id="KW-0378">Hydrolase</keyword>
<dbReference type="Proteomes" id="UP000009222">
    <property type="component" value="Chromosome"/>
</dbReference>
<dbReference type="GO" id="GO:0004519">
    <property type="term" value="F:endonuclease activity"/>
    <property type="evidence" value="ECO:0007669"/>
    <property type="project" value="UniProtKB-KW"/>
</dbReference>
<sequence length="287" mass="30808">MKIGVLTDNFLCPLTGAIKKASRLGLAGVQIYAVSEEFNASLLKNTAKLDEYLKLLKDSNLVISALCGDMGGHGFEIAGDNPERIEKSKAIIDLAAACGTRVITTHIGVIPDDEKSEKFAAMVSALDALGSYGKKQGITLAIETGPEKPETLKKFIDHTHGGVGVNLDPANFVMVTDVDPAKAVEILGKHIVHTHVKDGIMKKKADPRLIYDFFANGGIGDMRMADYFVETPVGKGSVDFDAYINALKNAGYDGFFTIEREAGPDPEKDIESAAVFIKSRLEAGGYK</sequence>
<proteinExistence type="predicted"/>
<reference evidence="2 3" key="2">
    <citation type="journal article" date="2011" name="ISME J.">
        <title>RNA-seq reveals cooperative metabolic interactions between two termite-gut spirochete species in co-culture.</title>
        <authorList>
            <person name="Rosenthal A.Z."/>
            <person name="Matson E.G."/>
            <person name="Eldar A."/>
            <person name="Leadbetter J.R."/>
        </authorList>
    </citation>
    <scope>NUCLEOTIDE SEQUENCE [LARGE SCALE GENOMIC DNA]</scope>
    <source>
        <strain evidence="3">ATCC BAA-888 / DSM 13862 / ZAS-9</strain>
    </source>
</reference>
<keyword evidence="2" id="KW-0540">Nuclease</keyword>
<dbReference type="Pfam" id="PF01261">
    <property type="entry name" value="AP_endonuc_2"/>
    <property type="match status" value="1"/>
</dbReference>
<dbReference type="eggNOG" id="COG1082">
    <property type="taxonomic scope" value="Bacteria"/>
</dbReference>
<dbReference type="InterPro" id="IPR013022">
    <property type="entry name" value="Xyl_isomerase-like_TIM-brl"/>
</dbReference>
<gene>
    <name evidence="2" type="ordered locus">TREAZ_1385</name>
</gene>
<protein>
    <submittedName>
        <fullName evidence="2">AP endonuclease, family 2</fullName>
    </submittedName>
</protein>
<dbReference type="EMBL" id="CP001841">
    <property type="protein sequence ID" value="AEF81106.1"/>
    <property type="molecule type" value="Genomic_DNA"/>
</dbReference>
<dbReference type="AlphaFoldDB" id="F5YFB9"/>
<dbReference type="PANTHER" id="PTHR12110:SF41">
    <property type="entry name" value="INOSOSE DEHYDRATASE"/>
    <property type="match status" value="1"/>
</dbReference>
<dbReference type="SUPFAM" id="SSF51658">
    <property type="entry name" value="Xylose isomerase-like"/>
    <property type="match status" value="1"/>
</dbReference>
<dbReference type="STRING" id="545695.TREAZ_1385"/>
<dbReference type="PANTHER" id="PTHR12110">
    <property type="entry name" value="HYDROXYPYRUVATE ISOMERASE"/>
    <property type="match status" value="1"/>
</dbReference>
<evidence type="ECO:0000313" key="3">
    <source>
        <dbReference type="Proteomes" id="UP000009222"/>
    </source>
</evidence>
<feature type="domain" description="Xylose isomerase-like TIM barrel" evidence="1">
    <location>
        <begin position="19"/>
        <end position="279"/>
    </location>
</feature>
<keyword evidence="3" id="KW-1185">Reference proteome</keyword>
<dbReference type="InParanoid" id="F5YFB9"/>
<dbReference type="OrthoDB" id="259584at2"/>
<keyword evidence="2" id="KW-0255">Endonuclease</keyword>
<dbReference type="KEGG" id="taz:TREAZ_1385"/>
<reference evidence="3" key="1">
    <citation type="submission" date="2009-12" db="EMBL/GenBank/DDBJ databases">
        <title>Complete sequence of Treponema azotonutricium strain ZAS-9.</title>
        <authorList>
            <person name="Tetu S.G."/>
            <person name="Matson E."/>
            <person name="Ren Q."/>
            <person name="Seshadri R."/>
            <person name="Elbourne L."/>
            <person name="Hassan K.A."/>
            <person name="Durkin A."/>
            <person name="Radune D."/>
            <person name="Mohamoud Y."/>
            <person name="Shay R."/>
            <person name="Jin S."/>
            <person name="Zhang X."/>
            <person name="Lucey K."/>
            <person name="Ballor N.R."/>
            <person name="Ottesen E."/>
            <person name="Rosenthal R."/>
            <person name="Allen A."/>
            <person name="Leadbetter J.R."/>
            <person name="Paulsen I.T."/>
        </authorList>
    </citation>
    <scope>NUCLEOTIDE SEQUENCE [LARGE SCALE GENOMIC DNA]</scope>
    <source>
        <strain evidence="3">ATCC BAA-888 / DSM 13862 / ZAS-9</strain>
    </source>
</reference>
<evidence type="ECO:0000313" key="2">
    <source>
        <dbReference type="EMBL" id="AEF81106.1"/>
    </source>
</evidence>
<name>F5YFB9_LEAAZ</name>
<dbReference type="Gene3D" id="3.20.20.150">
    <property type="entry name" value="Divalent-metal-dependent TIM barrel enzymes"/>
    <property type="match status" value="1"/>
</dbReference>
<evidence type="ECO:0000259" key="1">
    <source>
        <dbReference type="Pfam" id="PF01261"/>
    </source>
</evidence>
<accession>F5YFB9</accession>
<dbReference type="InterPro" id="IPR036237">
    <property type="entry name" value="Xyl_isomerase-like_sf"/>
</dbReference>
<dbReference type="InterPro" id="IPR050312">
    <property type="entry name" value="IolE/XylAMocC-like"/>
</dbReference>